<accession>A0A6G1WKD1</accession>
<dbReference type="GeneID" id="77100894"/>
<gene>
    <name evidence="1" type="ORF">GHJ91_13755</name>
</gene>
<name>A0A6G1WKD1_9HYPH</name>
<proteinExistence type="predicted"/>
<dbReference type="RefSeq" id="WP_011970181.1">
    <property type="nucleotide sequence ID" value="NZ_CP104149.1"/>
</dbReference>
<protein>
    <submittedName>
        <fullName evidence="1">Uncharacterized protein</fullName>
    </submittedName>
</protein>
<dbReference type="AlphaFoldDB" id="A0A6G1WKD1"/>
<evidence type="ECO:0000313" key="1">
    <source>
        <dbReference type="EMBL" id="MQW70188.1"/>
    </source>
</evidence>
<dbReference type="EMBL" id="WISB01000089">
    <property type="protein sequence ID" value="MQW70188.1"/>
    <property type="molecule type" value="Genomic_DNA"/>
</dbReference>
<organism evidence="1">
    <name type="scientific">Sinorhizobium medicae</name>
    <dbReference type="NCBI Taxonomy" id="110321"/>
    <lineage>
        <taxon>Bacteria</taxon>
        <taxon>Pseudomonadati</taxon>
        <taxon>Pseudomonadota</taxon>
        <taxon>Alphaproteobacteria</taxon>
        <taxon>Hyphomicrobiales</taxon>
        <taxon>Rhizobiaceae</taxon>
        <taxon>Sinorhizobium/Ensifer group</taxon>
        <taxon>Sinorhizobium</taxon>
    </lineage>
</organism>
<sequence length="42" mass="4267">MSVIKFLAALALPVVLLSSAIVLAEWAGETTPTTAATRQAPG</sequence>
<comment type="caution">
    <text evidence="1">The sequence shown here is derived from an EMBL/GenBank/DDBJ whole genome shotgun (WGS) entry which is preliminary data.</text>
</comment>
<reference evidence="1" key="1">
    <citation type="journal article" date="2013" name="Genome Biol.">
        <title>Comparative genomics of the core and accessory genomes of 48 Sinorhizobium strains comprising five genospecies.</title>
        <authorList>
            <person name="Sugawara M."/>
            <person name="Epstein B."/>
            <person name="Badgley B.D."/>
            <person name="Unno T."/>
            <person name="Xu L."/>
            <person name="Reese J."/>
            <person name="Gyaneshwar P."/>
            <person name="Denny R."/>
            <person name="Mudge J."/>
            <person name="Bharti A.K."/>
            <person name="Farmer A.D."/>
            <person name="May G.D."/>
            <person name="Woodward J.E."/>
            <person name="Medigue C."/>
            <person name="Vallenet D."/>
            <person name="Lajus A."/>
            <person name="Rouy Z."/>
            <person name="Martinez-Vaz B."/>
            <person name="Tiffin P."/>
            <person name="Young N.D."/>
            <person name="Sadowsky M.J."/>
        </authorList>
    </citation>
    <scope>NUCLEOTIDE SEQUENCE</scope>
    <source>
        <strain evidence="1">M1</strain>
    </source>
</reference>